<evidence type="ECO:0000313" key="4">
    <source>
        <dbReference type="RefSeq" id="XP_032319408.1"/>
    </source>
</evidence>
<dbReference type="RefSeq" id="XP_032319408.1">
    <property type="nucleotide sequence ID" value="XM_032463517.1"/>
</dbReference>
<dbReference type="GeneID" id="102507843"/>
<protein>
    <submittedName>
        <fullName evidence="4">Testis-expressed basic protein 1</fullName>
    </submittedName>
</protein>
<evidence type="ECO:0000313" key="3">
    <source>
        <dbReference type="Proteomes" id="UP000694856"/>
    </source>
</evidence>
<keyword evidence="2" id="KW-1133">Transmembrane helix</keyword>
<dbReference type="InterPro" id="IPR038754">
    <property type="entry name" value="TSBP1"/>
</dbReference>
<reference evidence="4" key="1">
    <citation type="submission" date="2025-08" db="UniProtKB">
        <authorList>
            <consortium name="RefSeq"/>
        </authorList>
    </citation>
    <scope>IDENTIFICATION</scope>
    <source>
        <tissue evidence="4">Ear skin</tissue>
    </source>
</reference>
<dbReference type="CTD" id="10665"/>
<feature type="region of interest" description="Disordered" evidence="1">
    <location>
        <begin position="266"/>
        <end position="397"/>
    </location>
</feature>
<dbReference type="PANTHER" id="PTHR14368:SF7">
    <property type="entry name" value="TESTIS-EXPRESSED BASIC PROTEIN 1"/>
    <property type="match status" value="1"/>
</dbReference>
<dbReference type="PANTHER" id="PTHR14368">
    <property type="entry name" value="TESTIS-EXPRESSED BASIC PROTEIN 1"/>
    <property type="match status" value="1"/>
</dbReference>
<dbReference type="AlphaFoldDB" id="A0A8B8RN91"/>
<sequence length="397" mass="44134">MAVLVFVSEITLAVILTLLGFAIRAILLTRWTRRKQKEIDVSRYSSEQSASLLDYEDGRDFSSQRSKRERGFRHSYSTESDTSYDDRVQFTAPIPGATGPIKLSQKTIVQTPGPIGLPVAPIMISQRTSTRPEKPKIRQEEPAHVAVPIITPIPIVIGPIAAVDSSGKITLSPMVIFPGYVDGELAKKSDSKDQILKSRGTTKFQSSQQNKGALKKEILFTDSDKSLTSMHKRESKRKAKDIELEKGEIGMEVKVKDSDATIMKRQESQVKVSDMRMTKELEAQEEKSEAEIPQGQEAQAEKSEAEIPQGQEAQVEKSEAGIPKGQRSKVKKSETGISKGQETQEKRESFEDKEEQDNKKRDAGKNKDTEENDVENIQPINRPITPPDGPNVCKALS</sequence>
<evidence type="ECO:0000256" key="1">
    <source>
        <dbReference type="SAM" id="MobiDB-lite"/>
    </source>
</evidence>
<feature type="compositionally biased region" description="Basic and acidic residues" evidence="1">
    <location>
        <begin position="266"/>
        <end position="290"/>
    </location>
</feature>
<organism evidence="3 4">
    <name type="scientific">Camelus ferus</name>
    <name type="common">Wild bactrian camel</name>
    <name type="synonym">Camelus bactrianus ferus</name>
    <dbReference type="NCBI Taxonomy" id="419612"/>
    <lineage>
        <taxon>Eukaryota</taxon>
        <taxon>Metazoa</taxon>
        <taxon>Chordata</taxon>
        <taxon>Craniata</taxon>
        <taxon>Vertebrata</taxon>
        <taxon>Euteleostomi</taxon>
        <taxon>Mammalia</taxon>
        <taxon>Eutheria</taxon>
        <taxon>Laurasiatheria</taxon>
        <taxon>Artiodactyla</taxon>
        <taxon>Tylopoda</taxon>
        <taxon>Camelidae</taxon>
        <taxon>Camelus</taxon>
    </lineage>
</organism>
<evidence type="ECO:0000256" key="2">
    <source>
        <dbReference type="SAM" id="Phobius"/>
    </source>
</evidence>
<proteinExistence type="predicted"/>
<gene>
    <name evidence="4" type="primary">TSBP1</name>
</gene>
<feature type="region of interest" description="Disordered" evidence="1">
    <location>
        <begin position="55"/>
        <end position="80"/>
    </location>
</feature>
<feature type="compositionally biased region" description="Basic and acidic residues" evidence="1">
    <location>
        <begin position="342"/>
        <end position="369"/>
    </location>
</feature>
<dbReference type="KEGG" id="cfr:102507843"/>
<name>A0A8B8RN91_CAMFR</name>
<dbReference type="Proteomes" id="UP000694856">
    <property type="component" value="Chromosome 20"/>
</dbReference>
<accession>A0A8B8RN91</accession>
<keyword evidence="2" id="KW-0812">Transmembrane</keyword>
<feature type="transmembrane region" description="Helical" evidence="2">
    <location>
        <begin position="6"/>
        <end position="27"/>
    </location>
</feature>
<keyword evidence="3" id="KW-1185">Reference proteome</keyword>
<keyword evidence="2" id="KW-0472">Membrane</keyword>